<evidence type="ECO:0000256" key="1">
    <source>
        <dbReference type="ARBA" id="ARBA00006096"/>
    </source>
</evidence>
<dbReference type="PANTHER" id="PTHR30023:SF0">
    <property type="entry name" value="PENICILLIN-SENSITIVE CARBOXYPEPTIDASE A"/>
    <property type="match status" value="1"/>
</dbReference>
<dbReference type="Proteomes" id="UP000516148">
    <property type="component" value="Chromosome"/>
</dbReference>
<evidence type="ECO:0000256" key="3">
    <source>
        <dbReference type="SAM" id="MobiDB-lite"/>
    </source>
</evidence>
<evidence type="ECO:0000256" key="2">
    <source>
        <dbReference type="ARBA" id="ARBA00022801"/>
    </source>
</evidence>
<dbReference type="KEGG" id="spap:H3Z74_05250"/>
<dbReference type="RefSeq" id="WP_187762901.1">
    <property type="nucleotide sequence ID" value="NZ_CP061038.1"/>
</dbReference>
<keyword evidence="4" id="KW-0732">Signal</keyword>
<gene>
    <name evidence="5" type="primary">dacB</name>
    <name evidence="5" type="ORF">H3Z74_05250</name>
</gene>
<organism evidence="5 6">
    <name type="scientific">Sphingomonas alpina</name>
    <dbReference type="NCBI Taxonomy" id="653931"/>
    <lineage>
        <taxon>Bacteria</taxon>
        <taxon>Pseudomonadati</taxon>
        <taxon>Pseudomonadota</taxon>
        <taxon>Alphaproteobacteria</taxon>
        <taxon>Sphingomonadales</taxon>
        <taxon>Sphingomonadaceae</taxon>
        <taxon>Sphingomonas</taxon>
    </lineage>
</organism>
<keyword evidence="2 5" id="KW-0378">Hydrolase</keyword>
<feature type="chain" id="PRO_5028980530" evidence="4">
    <location>
        <begin position="21"/>
        <end position="490"/>
    </location>
</feature>
<reference evidence="5 6" key="1">
    <citation type="submission" date="2020-09" db="EMBL/GenBank/DDBJ databases">
        <title>Sphingomonas sp., a new species isolated from pork steak.</title>
        <authorList>
            <person name="Heidler von Heilborn D."/>
        </authorList>
    </citation>
    <scope>NUCLEOTIDE SEQUENCE [LARGE SCALE GENOMIC DNA]</scope>
    <source>
        <strain evidence="6">S8-3T</strain>
    </source>
</reference>
<name>A0A7H0LLQ7_9SPHN</name>
<accession>A0A7H0LLQ7</accession>
<protein>
    <submittedName>
        <fullName evidence="5">D-alanyl-D-alanine carboxypeptidase/D-alanyl-D-alanine-endopeptidase</fullName>
        <ecNumber evidence="5">3.4.16.4</ecNumber>
    </submittedName>
</protein>
<dbReference type="AlphaFoldDB" id="A0A7H0LLQ7"/>
<dbReference type="EC" id="3.4.16.4" evidence="5"/>
<dbReference type="PANTHER" id="PTHR30023">
    <property type="entry name" value="D-ALANYL-D-ALANINE CARBOXYPEPTIDASE"/>
    <property type="match status" value="1"/>
</dbReference>
<dbReference type="Pfam" id="PF02113">
    <property type="entry name" value="Peptidase_S13"/>
    <property type="match status" value="1"/>
</dbReference>
<evidence type="ECO:0000313" key="5">
    <source>
        <dbReference type="EMBL" id="QNQ10610.1"/>
    </source>
</evidence>
<evidence type="ECO:0000313" key="6">
    <source>
        <dbReference type="Proteomes" id="UP000516148"/>
    </source>
</evidence>
<feature type="signal peptide" evidence="4">
    <location>
        <begin position="1"/>
        <end position="20"/>
    </location>
</feature>
<dbReference type="Gene3D" id="3.50.80.20">
    <property type="entry name" value="D-Ala-D-Ala carboxypeptidase C, peptidase S13"/>
    <property type="match status" value="1"/>
</dbReference>
<dbReference type="PRINTS" id="PR00922">
    <property type="entry name" value="DADACBPTASE3"/>
</dbReference>
<proteinExistence type="inferred from homology"/>
<evidence type="ECO:0000256" key="4">
    <source>
        <dbReference type="SAM" id="SignalP"/>
    </source>
</evidence>
<sequence>MPSKPTIAILALTLLAPALAPPLAAQEAPSLQQRVETTFAEAAPGTRFGLVVTTEDGREIIAINPDQRFIPASNTKIFTTAAAFATLSGLDQPDADGGTAVRLEPSGKGAPDLVLEGRGDAFLSSAADCTSDCLATLADAVAAKTRVVHDVRGDDSLYPNQRWGAGMSWNNIPTRSGTATSALTLDDNELPLRVTPGAVGAKPRVDLSPYYNVFNTAVTVATGKTDLEFDRAANGKLVSLSGTIAADAKPEILLLGIDEPALYAAWTFKRMLEARGVRVTGTVTARHRPLGPTDDPAIRKGAPAPRPPREPVLAQLTPPPLAQDLTLINKVSQNLHAELMLRRISRRSGSGSIADGTAEVRAMLERAGVPRTAYDFSDGSGMSSYNRVAPRGVTILLRWIAGQPWGAAYRATLPIAGVDGTLSKRFVGTTLEGKLFAKTGTLNASSALSGYMTGRSGRMLIFSVYANDMPEGTSATKLMDRALELVAAEN</sequence>
<dbReference type="GO" id="GO:0000270">
    <property type="term" value="P:peptidoglycan metabolic process"/>
    <property type="evidence" value="ECO:0007669"/>
    <property type="project" value="TreeGrafter"/>
</dbReference>
<dbReference type="GO" id="GO:0009002">
    <property type="term" value="F:serine-type D-Ala-D-Ala carboxypeptidase activity"/>
    <property type="evidence" value="ECO:0007669"/>
    <property type="project" value="UniProtKB-EC"/>
</dbReference>
<keyword evidence="5" id="KW-0121">Carboxypeptidase</keyword>
<dbReference type="EMBL" id="CP061038">
    <property type="protein sequence ID" value="QNQ10610.1"/>
    <property type="molecule type" value="Genomic_DNA"/>
</dbReference>
<keyword evidence="6" id="KW-1185">Reference proteome</keyword>
<keyword evidence="5" id="KW-0645">Protease</keyword>
<dbReference type="InterPro" id="IPR000667">
    <property type="entry name" value="Peptidase_S13"/>
</dbReference>
<dbReference type="NCBIfam" id="TIGR00666">
    <property type="entry name" value="PBP4"/>
    <property type="match status" value="1"/>
</dbReference>
<feature type="region of interest" description="Disordered" evidence="3">
    <location>
        <begin position="285"/>
        <end position="309"/>
    </location>
</feature>
<dbReference type="InterPro" id="IPR012338">
    <property type="entry name" value="Beta-lactam/transpept-like"/>
</dbReference>
<dbReference type="Gene3D" id="3.40.710.10">
    <property type="entry name" value="DD-peptidase/beta-lactamase superfamily"/>
    <property type="match status" value="2"/>
</dbReference>
<dbReference type="SUPFAM" id="SSF56601">
    <property type="entry name" value="beta-lactamase/transpeptidase-like"/>
    <property type="match status" value="1"/>
</dbReference>
<comment type="similarity">
    <text evidence="1">Belongs to the peptidase S13 family.</text>
</comment>
<dbReference type="GO" id="GO:0006508">
    <property type="term" value="P:proteolysis"/>
    <property type="evidence" value="ECO:0007669"/>
    <property type="project" value="InterPro"/>
</dbReference>